<sequence>MKKLATAALAAVIPLSLSQVAWAADKLQMPQQGTATYVTYYTSHSLANLDMGEVGSEALLELVGITRNAEGQKFFDNMSVRCLFYREAVGGKDKGSGACTETDGDGDKVFITVDAGARVHTLIGGTGKYKGISGTAPFTGSPLPAPGQGLGAIVVEHRVTWQFK</sequence>
<organism evidence="2 3">
    <name type="scientific">Polaromonas jejuensis</name>
    <dbReference type="NCBI Taxonomy" id="457502"/>
    <lineage>
        <taxon>Bacteria</taxon>
        <taxon>Pseudomonadati</taxon>
        <taxon>Pseudomonadota</taxon>
        <taxon>Betaproteobacteria</taxon>
        <taxon>Burkholderiales</taxon>
        <taxon>Comamonadaceae</taxon>
        <taxon>Polaromonas</taxon>
    </lineage>
</organism>
<name>A0ABW0Q5H9_9BURK</name>
<protein>
    <submittedName>
        <fullName evidence="2">Uncharacterized protein</fullName>
    </submittedName>
</protein>
<evidence type="ECO:0000256" key="1">
    <source>
        <dbReference type="SAM" id="SignalP"/>
    </source>
</evidence>
<gene>
    <name evidence="2" type="ORF">ACFPP7_03780</name>
</gene>
<proteinExistence type="predicted"/>
<comment type="caution">
    <text evidence="2">The sequence shown here is derived from an EMBL/GenBank/DDBJ whole genome shotgun (WGS) entry which is preliminary data.</text>
</comment>
<reference evidence="3" key="1">
    <citation type="journal article" date="2019" name="Int. J. Syst. Evol. Microbiol.">
        <title>The Global Catalogue of Microorganisms (GCM) 10K type strain sequencing project: providing services to taxonomists for standard genome sequencing and annotation.</title>
        <authorList>
            <consortium name="The Broad Institute Genomics Platform"/>
            <consortium name="The Broad Institute Genome Sequencing Center for Infectious Disease"/>
            <person name="Wu L."/>
            <person name="Ma J."/>
        </authorList>
    </citation>
    <scope>NUCLEOTIDE SEQUENCE [LARGE SCALE GENOMIC DNA]</scope>
    <source>
        <strain evidence="3">CGMCC 4.7277</strain>
    </source>
</reference>
<accession>A0ABW0Q5H9</accession>
<feature type="signal peptide" evidence="1">
    <location>
        <begin position="1"/>
        <end position="23"/>
    </location>
</feature>
<keyword evidence="1" id="KW-0732">Signal</keyword>
<keyword evidence="3" id="KW-1185">Reference proteome</keyword>
<dbReference type="EMBL" id="JBHSMX010000008">
    <property type="protein sequence ID" value="MFC5520036.1"/>
    <property type="molecule type" value="Genomic_DNA"/>
</dbReference>
<evidence type="ECO:0000313" key="3">
    <source>
        <dbReference type="Proteomes" id="UP001596084"/>
    </source>
</evidence>
<dbReference type="Proteomes" id="UP001596084">
    <property type="component" value="Unassembled WGS sequence"/>
</dbReference>
<feature type="chain" id="PRO_5045102908" evidence="1">
    <location>
        <begin position="24"/>
        <end position="164"/>
    </location>
</feature>
<dbReference type="RefSeq" id="WP_068833849.1">
    <property type="nucleotide sequence ID" value="NZ_JBHSMX010000008.1"/>
</dbReference>
<evidence type="ECO:0000313" key="2">
    <source>
        <dbReference type="EMBL" id="MFC5520036.1"/>
    </source>
</evidence>